<evidence type="ECO:0000256" key="3">
    <source>
        <dbReference type="ARBA" id="ARBA00023163"/>
    </source>
</evidence>
<evidence type="ECO:0000259" key="5">
    <source>
        <dbReference type="PROSITE" id="PS50977"/>
    </source>
</evidence>
<sequence length="199" mass="21582">MTRAAPLPADERRRTIIDATRPLLVAHGAGFTTRQVAEAAGIAEGTIFRVFDSKQDLLDAVIDDVLDPMPMVHAIRQFPPDPDLESRVIRILTLLHTNIAGVAALFAALHAMPSPDIVPHRHGPKGPMPARLTALQSAVEDALAPWSAHLRTEVRTAAAFIRSVAMATYHPMFSDHITIEPEGVATLLVHGLEKEESCC</sequence>
<dbReference type="RefSeq" id="WP_177170160.1">
    <property type="nucleotide sequence ID" value="NZ_FOGZ01000018.1"/>
</dbReference>
<feature type="DNA-binding region" description="H-T-H motif" evidence="4">
    <location>
        <begin position="32"/>
        <end position="51"/>
    </location>
</feature>
<dbReference type="Pfam" id="PF00440">
    <property type="entry name" value="TetR_N"/>
    <property type="match status" value="1"/>
</dbReference>
<dbReference type="PANTHER" id="PTHR30055:SF234">
    <property type="entry name" value="HTH-TYPE TRANSCRIPTIONAL REGULATOR BETI"/>
    <property type="match status" value="1"/>
</dbReference>
<dbReference type="PRINTS" id="PR00455">
    <property type="entry name" value="HTHTETR"/>
</dbReference>
<evidence type="ECO:0000313" key="7">
    <source>
        <dbReference type="Proteomes" id="UP000198815"/>
    </source>
</evidence>
<evidence type="ECO:0000256" key="2">
    <source>
        <dbReference type="ARBA" id="ARBA00023125"/>
    </source>
</evidence>
<dbReference type="Proteomes" id="UP000198815">
    <property type="component" value="Unassembled WGS sequence"/>
</dbReference>
<dbReference type="AlphaFoldDB" id="A0A1H9T3C5"/>
<reference evidence="6 7" key="1">
    <citation type="submission" date="2016-10" db="EMBL/GenBank/DDBJ databases">
        <authorList>
            <person name="de Groot N.N."/>
        </authorList>
    </citation>
    <scope>NUCLEOTIDE SEQUENCE [LARGE SCALE GENOMIC DNA]</scope>
    <source>
        <strain evidence="6 7">DSM 16859</strain>
    </source>
</reference>
<dbReference type="STRING" id="64702.SAMN05443377_11830"/>
<dbReference type="InterPro" id="IPR001647">
    <property type="entry name" value="HTH_TetR"/>
</dbReference>
<dbReference type="PANTHER" id="PTHR30055">
    <property type="entry name" value="HTH-TYPE TRANSCRIPTIONAL REGULATOR RUTR"/>
    <property type="match status" value="1"/>
</dbReference>
<feature type="domain" description="HTH tetR-type" evidence="5">
    <location>
        <begin position="10"/>
        <end position="69"/>
    </location>
</feature>
<dbReference type="GO" id="GO:0003700">
    <property type="term" value="F:DNA-binding transcription factor activity"/>
    <property type="evidence" value="ECO:0007669"/>
    <property type="project" value="TreeGrafter"/>
</dbReference>
<evidence type="ECO:0000256" key="4">
    <source>
        <dbReference type="PROSITE-ProRule" id="PRU00335"/>
    </source>
</evidence>
<keyword evidence="2 4" id="KW-0238">DNA-binding</keyword>
<protein>
    <submittedName>
        <fullName evidence="6">DNA-binding transcriptional regulator, AcrR family</fullName>
    </submittedName>
</protein>
<dbReference type="InterPro" id="IPR050109">
    <property type="entry name" value="HTH-type_TetR-like_transc_reg"/>
</dbReference>
<keyword evidence="3" id="KW-0804">Transcription</keyword>
<dbReference type="Gene3D" id="1.10.357.10">
    <property type="entry name" value="Tetracycline Repressor, domain 2"/>
    <property type="match status" value="1"/>
</dbReference>
<keyword evidence="1" id="KW-0805">Transcription regulation</keyword>
<proteinExistence type="predicted"/>
<evidence type="ECO:0000313" key="6">
    <source>
        <dbReference type="EMBL" id="SER91658.1"/>
    </source>
</evidence>
<accession>A0A1H9T3C5</accession>
<dbReference type="GO" id="GO:0000976">
    <property type="term" value="F:transcription cis-regulatory region binding"/>
    <property type="evidence" value="ECO:0007669"/>
    <property type="project" value="TreeGrafter"/>
</dbReference>
<dbReference type="InterPro" id="IPR009057">
    <property type="entry name" value="Homeodomain-like_sf"/>
</dbReference>
<gene>
    <name evidence="6" type="ORF">SAMN05443377_11830</name>
</gene>
<organism evidence="6 7">
    <name type="scientific">Propionibacterium cyclohexanicum</name>
    <dbReference type="NCBI Taxonomy" id="64702"/>
    <lineage>
        <taxon>Bacteria</taxon>
        <taxon>Bacillati</taxon>
        <taxon>Actinomycetota</taxon>
        <taxon>Actinomycetes</taxon>
        <taxon>Propionibacteriales</taxon>
        <taxon>Propionibacteriaceae</taxon>
        <taxon>Propionibacterium</taxon>
    </lineage>
</organism>
<keyword evidence="7" id="KW-1185">Reference proteome</keyword>
<name>A0A1H9T3C5_9ACTN</name>
<dbReference type="PROSITE" id="PS50977">
    <property type="entry name" value="HTH_TETR_2"/>
    <property type="match status" value="1"/>
</dbReference>
<evidence type="ECO:0000256" key="1">
    <source>
        <dbReference type="ARBA" id="ARBA00023015"/>
    </source>
</evidence>
<dbReference type="SUPFAM" id="SSF46689">
    <property type="entry name" value="Homeodomain-like"/>
    <property type="match status" value="1"/>
</dbReference>
<dbReference type="EMBL" id="FOGZ01000018">
    <property type="protein sequence ID" value="SER91658.1"/>
    <property type="molecule type" value="Genomic_DNA"/>
</dbReference>